<proteinExistence type="predicted"/>
<keyword evidence="3" id="KW-1185">Reference proteome</keyword>
<accession>A0A238FPA0</accession>
<feature type="region of interest" description="Disordered" evidence="1">
    <location>
        <begin position="211"/>
        <end position="250"/>
    </location>
</feature>
<dbReference type="OrthoDB" id="2538077at2759"/>
<evidence type="ECO:0000313" key="3">
    <source>
        <dbReference type="Proteomes" id="UP000198372"/>
    </source>
</evidence>
<gene>
    <name evidence="2" type="ORF">BQ2448_8044</name>
</gene>
<sequence length="408" mass="44538">MSVFVLSLVPRPNAVGCVDIKEDGSTHPHYAAQKEVETGIISLIDPWTDTKWASLTTTVPNKLKLVEFFNPEHAEEFKNTGKLGWQWSWEWERVRYAWDRSGSFSGDKSYTLEVVRKPDPNFPICLYTPAGKKKAAQCQILDYNLAVSTPKRIEPPIEDRKGLEIMTLLSLLSLISTPQFDIFGVSSPTPVEGALSPSDSIKPSIFGAVAPASSSAPDRNARANVEALTTPSSSVPPPVPPMPPRSSSVQTLSTNEIEVWDIAKADKYYAQALDLLKDEGLLFLVLLGSGPVVPHVVALAEKVKRQRYKASGEELMQYIDDDGTELTSSDKYATPTSIKVYLSRIEMRDILPNYKPKHSKKPDLRPPIVFGSSSKSSGPASESSAAPKKTPVEGESGGGGGLFARFGF</sequence>
<feature type="region of interest" description="Disordered" evidence="1">
    <location>
        <begin position="353"/>
        <end position="408"/>
    </location>
</feature>
<protein>
    <submittedName>
        <fullName evidence="2">BQ2448_8044 protein</fullName>
    </submittedName>
</protein>
<dbReference type="EMBL" id="FMSP01000024">
    <property type="protein sequence ID" value="SCV75015.1"/>
    <property type="molecule type" value="Genomic_DNA"/>
</dbReference>
<feature type="compositionally biased region" description="Pro residues" evidence="1">
    <location>
        <begin position="234"/>
        <end position="244"/>
    </location>
</feature>
<evidence type="ECO:0000256" key="1">
    <source>
        <dbReference type="SAM" id="MobiDB-lite"/>
    </source>
</evidence>
<evidence type="ECO:0000313" key="2">
    <source>
        <dbReference type="EMBL" id="SCV75015.1"/>
    </source>
</evidence>
<dbReference type="Proteomes" id="UP000198372">
    <property type="component" value="Unassembled WGS sequence"/>
</dbReference>
<feature type="compositionally biased region" description="Low complexity" evidence="1">
    <location>
        <begin position="371"/>
        <end position="389"/>
    </location>
</feature>
<dbReference type="AlphaFoldDB" id="A0A238FPA0"/>
<dbReference type="STRING" id="269621.A0A238FPA0"/>
<name>A0A238FPA0_9BASI</name>
<reference evidence="3" key="1">
    <citation type="submission" date="2016-09" db="EMBL/GenBank/DDBJ databases">
        <authorList>
            <person name="Jeantristanb JTB J.-T."/>
            <person name="Ricardo R."/>
        </authorList>
    </citation>
    <scope>NUCLEOTIDE SEQUENCE [LARGE SCALE GENOMIC DNA]</scope>
</reference>
<organism evidence="2 3">
    <name type="scientific">Microbotryum intermedium</name>
    <dbReference type="NCBI Taxonomy" id="269621"/>
    <lineage>
        <taxon>Eukaryota</taxon>
        <taxon>Fungi</taxon>
        <taxon>Dikarya</taxon>
        <taxon>Basidiomycota</taxon>
        <taxon>Pucciniomycotina</taxon>
        <taxon>Microbotryomycetes</taxon>
        <taxon>Microbotryales</taxon>
        <taxon>Microbotryaceae</taxon>
        <taxon>Microbotryum</taxon>
    </lineage>
</organism>